<name>A0A4R6QDK5_9FLAO</name>
<reference evidence="12 13" key="1">
    <citation type="submission" date="2019-03" db="EMBL/GenBank/DDBJ databases">
        <title>Genomic Encyclopedia of Archaeal and Bacterial Type Strains, Phase II (KMG-II): from individual species to whole genera.</title>
        <authorList>
            <person name="Goeker M."/>
        </authorList>
    </citation>
    <scope>NUCLEOTIDE SEQUENCE [LARGE SCALE GENOMIC DNA]</scope>
    <source>
        <strain evidence="12 13">DSM 25687</strain>
    </source>
</reference>
<dbReference type="CDD" id="cd09019">
    <property type="entry name" value="galactose_mutarotase_like"/>
    <property type="match status" value="1"/>
</dbReference>
<dbReference type="InterPro" id="IPR014718">
    <property type="entry name" value="GH-type_carb-bd"/>
</dbReference>
<evidence type="ECO:0000256" key="1">
    <source>
        <dbReference type="ARBA" id="ARBA00001913"/>
    </source>
</evidence>
<dbReference type="AlphaFoldDB" id="A0A4R6QDK5"/>
<comment type="catalytic activity">
    <reaction evidence="8">
        <text>alpha-D-glucose = beta-D-glucose</text>
        <dbReference type="Rhea" id="RHEA:10264"/>
        <dbReference type="ChEBI" id="CHEBI:15903"/>
        <dbReference type="ChEBI" id="CHEBI:17925"/>
        <dbReference type="EC" id="5.1.3.3"/>
    </reaction>
</comment>
<organism evidence="12 13">
    <name type="scientific">Flavobacterium dankookense</name>
    <dbReference type="NCBI Taxonomy" id="706186"/>
    <lineage>
        <taxon>Bacteria</taxon>
        <taxon>Pseudomonadati</taxon>
        <taxon>Bacteroidota</taxon>
        <taxon>Flavobacteriia</taxon>
        <taxon>Flavobacteriales</taxon>
        <taxon>Flavobacteriaceae</taxon>
        <taxon>Flavobacterium</taxon>
    </lineage>
</organism>
<gene>
    <name evidence="12" type="ORF">BC748_0933</name>
</gene>
<comment type="caution">
    <text evidence="12">The sequence shown here is derived from an EMBL/GenBank/DDBJ whole genome shotgun (WGS) entry which is preliminary data.</text>
</comment>
<feature type="active site" description="Proton acceptor" evidence="9">
    <location>
        <position position="310"/>
    </location>
</feature>
<sequence>MQKNHFSQIEPVINTKSYGFITEVKEVFSHTIRNSKGMELTAIDFGATISSLKIPMPKGEKIDVVLGFEKLEDYINSFDLPSAPYFGTVVGRYAGRINKGSFSIIENNYQLAKNHGENHLHGGKKGLSKVIWRMKNQDENSVCFECVSLSTDDNYPGELTVQVTYLLTENNELKVTFLATTTEDTIINLTQHSYFNLNGNASDILNHKLKINSNLILETNDELIPTGNFTPLDNHEFDFKEFKNCPEIIDTTFVSKENEVGSLLSETSNIKMTVFSNQPSVHIYIGGNCFNQIKGKNNIDYNTKSGICFETQNFPDAPNHSHFPNAILRKDEKYYHQTLFKFETL</sequence>
<keyword evidence="7 8" id="KW-0119">Carbohydrate metabolism</keyword>
<dbReference type="PANTHER" id="PTHR10091:SF0">
    <property type="entry name" value="GALACTOSE MUTAROTASE"/>
    <property type="match status" value="1"/>
</dbReference>
<evidence type="ECO:0000256" key="2">
    <source>
        <dbReference type="ARBA" id="ARBA00005028"/>
    </source>
</evidence>
<comment type="similarity">
    <text evidence="3 8">Belongs to the aldose epimerase family.</text>
</comment>
<dbReference type="GO" id="GO:0033499">
    <property type="term" value="P:galactose catabolic process via UDP-galactose, Leloir pathway"/>
    <property type="evidence" value="ECO:0007669"/>
    <property type="project" value="TreeGrafter"/>
</dbReference>
<dbReference type="EC" id="5.1.3.3" evidence="8"/>
<evidence type="ECO:0000256" key="8">
    <source>
        <dbReference type="PIRNR" id="PIRNR005096"/>
    </source>
</evidence>
<dbReference type="GO" id="GO:0004034">
    <property type="term" value="F:aldose 1-epimerase activity"/>
    <property type="evidence" value="ECO:0007669"/>
    <property type="project" value="UniProtKB-EC"/>
</dbReference>
<evidence type="ECO:0000256" key="3">
    <source>
        <dbReference type="ARBA" id="ARBA00006206"/>
    </source>
</evidence>
<feature type="active site" description="Proton donor" evidence="9">
    <location>
        <position position="192"/>
    </location>
</feature>
<keyword evidence="6 8" id="KW-0413">Isomerase</keyword>
<keyword evidence="5" id="KW-0106">Calcium</keyword>
<evidence type="ECO:0000313" key="12">
    <source>
        <dbReference type="EMBL" id="TDP59963.1"/>
    </source>
</evidence>
<evidence type="ECO:0000256" key="11">
    <source>
        <dbReference type="PIRSR" id="PIRSR005096-3"/>
    </source>
</evidence>
<evidence type="ECO:0000256" key="5">
    <source>
        <dbReference type="ARBA" id="ARBA00022837"/>
    </source>
</evidence>
<evidence type="ECO:0000256" key="6">
    <source>
        <dbReference type="ARBA" id="ARBA00023235"/>
    </source>
</evidence>
<dbReference type="PIRSF" id="PIRSF005096">
    <property type="entry name" value="GALM"/>
    <property type="match status" value="1"/>
</dbReference>
<dbReference type="PANTHER" id="PTHR10091">
    <property type="entry name" value="ALDOSE-1-EPIMERASE"/>
    <property type="match status" value="1"/>
</dbReference>
<evidence type="ECO:0000256" key="4">
    <source>
        <dbReference type="ARBA" id="ARBA00011245"/>
    </source>
</evidence>
<evidence type="ECO:0000313" key="13">
    <source>
        <dbReference type="Proteomes" id="UP000295260"/>
    </source>
</evidence>
<dbReference type="Proteomes" id="UP000295260">
    <property type="component" value="Unassembled WGS sequence"/>
</dbReference>
<dbReference type="InterPro" id="IPR047215">
    <property type="entry name" value="Galactose_mutarotase-like"/>
</dbReference>
<comment type="cofactor">
    <cofactor evidence="1">
        <name>Ca(2+)</name>
        <dbReference type="ChEBI" id="CHEBI:29108"/>
    </cofactor>
</comment>
<dbReference type="InterPro" id="IPR008183">
    <property type="entry name" value="Aldose_1/G6P_1-epimerase"/>
</dbReference>
<dbReference type="RefSeq" id="WP_133532270.1">
    <property type="nucleotide sequence ID" value="NZ_SNXR01000012.1"/>
</dbReference>
<keyword evidence="13" id="KW-1185">Reference proteome</keyword>
<accession>A0A4R6QDK5</accession>
<protein>
    <recommendedName>
        <fullName evidence="8">Aldose 1-epimerase</fullName>
        <ecNumber evidence="8">5.1.3.3</ecNumber>
    </recommendedName>
</protein>
<evidence type="ECO:0000256" key="7">
    <source>
        <dbReference type="ARBA" id="ARBA00023277"/>
    </source>
</evidence>
<proteinExistence type="inferred from homology"/>
<dbReference type="GO" id="GO:0005737">
    <property type="term" value="C:cytoplasm"/>
    <property type="evidence" value="ECO:0007669"/>
    <property type="project" value="TreeGrafter"/>
</dbReference>
<feature type="binding site" evidence="11">
    <location>
        <begin position="192"/>
        <end position="194"/>
    </location>
    <ligand>
        <name>beta-D-galactose</name>
        <dbReference type="ChEBI" id="CHEBI:27667"/>
    </ligand>
</feature>
<dbReference type="EMBL" id="SNXR01000012">
    <property type="protein sequence ID" value="TDP59963.1"/>
    <property type="molecule type" value="Genomic_DNA"/>
</dbReference>
<dbReference type="InterPro" id="IPR015443">
    <property type="entry name" value="Aldose_1-epimerase"/>
</dbReference>
<evidence type="ECO:0000256" key="10">
    <source>
        <dbReference type="PIRSR" id="PIRSR005096-2"/>
    </source>
</evidence>
<feature type="binding site" evidence="10">
    <location>
        <position position="250"/>
    </location>
    <ligand>
        <name>beta-D-galactose</name>
        <dbReference type="ChEBI" id="CHEBI:27667"/>
    </ligand>
</feature>
<dbReference type="NCBIfam" id="NF008277">
    <property type="entry name" value="PRK11055.1"/>
    <property type="match status" value="1"/>
</dbReference>
<dbReference type="Gene3D" id="2.70.98.10">
    <property type="match status" value="1"/>
</dbReference>
<dbReference type="OrthoDB" id="9779408at2"/>
<dbReference type="Pfam" id="PF01263">
    <property type="entry name" value="Aldose_epim"/>
    <property type="match status" value="1"/>
</dbReference>
<dbReference type="GO" id="GO:0030246">
    <property type="term" value="F:carbohydrate binding"/>
    <property type="evidence" value="ECO:0007669"/>
    <property type="project" value="InterPro"/>
</dbReference>
<dbReference type="UniPathway" id="UPA00242"/>
<evidence type="ECO:0000256" key="9">
    <source>
        <dbReference type="PIRSR" id="PIRSR005096-1"/>
    </source>
</evidence>
<dbReference type="SUPFAM" id="SSF74650">
    <property type="entry name" value="Galactose mutarotase-like"/>
    <property type="match status" value="1"/>
</dbReference>
<dbReference type="InterPro" id="IPR011013">
    <property type="entry name" value="Gal_mutarotase_sf_dom"/>
</dbReference>
<dbReference type="GO" id="GO:0006006">
    <property type="term" value="P:glucose metabolic process"/>
    <property type="evidence" value="ECO:0007669"/>
    <property type="project" value="TreeGrafter"/>
</dbReference>
<comment type="subunit">
    <text evidence="4">Monomer.</text>
</comment>
<comment type="pathway">
    <text evidence="2 8">Carbohydrate metabolism; hexose metabolism.</text>
</comment>